<name>A0A8X6KKN6_9ARAC</name>
<comment type="caution">
    <text evidence="1">The sequence shown here is derived from an EMBL/GenBank/DDBJ whole genome shotgun (WGS) entry which is preliminary data.</text>
</comment>
<evidence type="ECO:0000313" key="2">
    <source>
        <dbReference type="Proteomes" id="UP000886998"/>
    </source>
</evidence>
<gene>
    <name evidence="1" type="ORF">TNIN_167921</name>
</gene>
<reference evidence="1" key="1">
    <citation type="submission" date="2020-08" db="EMBL/GenBank/DDBJ databases">
        <title>Multicomponent nature underlies the extraordinary mechanical properties of spider dragline silk.</title>
        <authorList>
            <person name="Kono N."/>
            <person name="Nakamura H."/>
            <person name="Mori M."/>
            <person name="Yoshida Y."/>
            <person name="Ohtoshi R."/>
            <person name="Malay A.D."/>
            <person name="Moran D.A.P."/>
            <person name="Tomita M."/>
            <person name="Numata K."/>
            <person name="Arakawa K."/>
        </authorList>
    </citation>
    <scope>NUCLEOTIDE SEQUENCE</scope>
</reference>
<accession>A0A8X6KKN6</accession>
<keyword evidence="2" id="KW-1185">Reference proteome</keyword>
<organism evidence="1 2">
    <name type="scientific">Trichonephila inaurata madagascariensis</name>
    <dbReference type="NCBI Taxonomy" id="2747483"/>
    <lineage>
        <taxon>Eukaryota</taxon>
        <taxon>Metazoa</taxon>
        <taxon>Ecdysozoa</taxon>
        <taxon>Arthropoda</taxon>
        <taxon>Chelicerata</taxon>
        <taxon>Arachnida</taxon>
        <taxon>Araneae</taxon>
        <taxon>Araneomorphae</taxon>
        <taxon>Entelegynae</taxon>
        <taxon>Araneoidea</taxon>
        <taxon>Nephilidae</taxon>
        <taxon>Trichonephila</taxon>
        <taxon>Trichonephila inaurata</taxon>
    </lineage>
</organism>
<evidence type="ECO:0000313" key="1">
    <source>
        <dbReference type="EMBL" id="GFS56013.1"/>
    </source>
</evidence>
<dbReference type="AlphaFoldDB" id="A0A8X6KKN6"/>
<proteinExistence type="predicted"/>
<sequence length="98" mass="11345">MTEHSEVGTFIIVNFEQIRNMFMKLKCPDWDKQTLNLALEFFYVINLTCSSCAEKVCAVETSNEREGNTVPDINLRVTKAFSNTEKYNPAQLKNFAWQ</sequence>
<dbReference type="Proteomes" id="UP000886998">
    <property type="component" value="Unassembled WGS sequence"/>
</dbReference>
<protein>
    <submittedName>
        <fullName evidence="1">Uncharacterized protein</fullName>
    </submittedName>
</protein>
<dbReference type="EMBL" id="BMAV01027071">
    <property type="protein sequence ID" value="GFS56013.1"/>
    <property type="molecule type" value="Genomic_DNA"/>
</dbReference>